<dbReference type="Gene3D" id="1.20.1290.10">
    <property type="entry name" value="AhpD-like"/>
    <property type="match status" value="1"/>
</dbReference>
<gene>
    <name evidence="2" type="ORF">FOB72_05705</name>
</gene>
<dbReference type="OrthoDB" id="9801997at2"/>
<dbReference type="Pfam" id="PF02627">
    <property type="entry name" value="CMD"/>
    <property type="match status" value="1"/>
</dbReference>
<evidence type="ECO:0000313" key="2">
    <source>
        <dbReference type="EMBL" id="QET01586.1"/>
    </source>
</evidence>
<dbReference type="NCBIfam" id="TIGR00778">
    <property type="entry name" value="ahpD_dom"/>
    <property type="match status" value="1"/>
</dbReference>
<sequence>MPLRLDACQANRPAMDLLLRLDRRSDGYRLEHSLADLVRLRVSLLNGCPYCIDLHTTRARRAGEMDARIDLLPAWRDSALYTDRERAALAWSEAVTRLADHVPDAAWDAVRPHFSDRELVDLTLLVNAINALNRFGIAFRRAPAWR</sequence>
<proteinExistence type="predicted"/>
<dbReference type="PANTHER" id="PTHR34846">
    <property type="entry name" value="4-CARBOXYMUCONOLACTONE DECARBOXYLASE FAMILY PROTEIN (AFU_ORTHOLOGUE AFUA_6G11590)"/>
    <property type="match status" value="1"/>
</dbReference>
<evidence type="ECO:0000313" key="3">
    <source>
        <dbReference type="Proteomes" id="UP000322822"/>
    </source>
</evidence>
<dbReference type="AlphaFoldDB" id="A0A5P2H151"/>
<name>A0A5P2H151_9BURK</name>
<reference evidence="2 3" key="1">
    <citation type="submission" date="2019-09" db="EMBL/GenBank/DDBJ databases">
        <title>FDA dAtabase for Regulatory Grade micrObial Sequences (FDA-ARGOS): Supporting development and validation of Infectious Disease Dx tests.</title>
        <authorList>
            <person name="Sciortino C."/>
            <person name="Tallon L."/>
            <person name="Sadzewicz L."/>
            <person name="Vavikolanu K."/>
            <person name="Mehta A."/>
            <person name="Aluvathingal J."/>
            <person name="Nadendla S."/>
            <person name="Nandy P."/>
            <person name="Geyer C."/>
            <person name="Yan Y."/>
            <person name="Sichtig H."/>
        </authorList>
    </citation>
    <scope>NUCLEOTIDE SEQUENCE [LARGE SCALE GENOMIC DNA]</scope>
    <source>
        <strain evidence="2 3">FDAARGOS_664</strain>
    </source>
</reference>
<accession>A0A5P2H151</accession>
<dbReference type="RefSeq" id="WP_150371650.1">
    <property type="nucleotide sequence ID" value="NZ_CP044065.1"/>
</dbReference>
<dbReference type="PANTHER" id="PTHR34846:SF10">
    <property type="entry name" value="CYTOPLASMIC PROTEIN"/>
    <property type="match status" value="1"/>
</dbReference>
<dbReference type="SUPFAM" id="SSF69118">
    <property type="entry name" value="AhpD-like"/>
    <property type="match status" value="1"/>
</dbReference>
<organism evidence="2 3">
    <name type="scientific">Cupriavidus pauculus</name>
    <dbReference type="NCBI Taxonomy" id="82633"/>
    <lineage>
        <taxon>Bacteria</taxon>
        <taxon>Pseudomonadati</taxon>
        <taxon>Pseudomonadota</taxon>
        <taxon>Betaproteobacteria</taxon>
        <taxon>Burkholderiales</taxon>
        <taxon>Burkholderiaceae</taxon>
        <taxon>Cupriavidus</taxon>
    </lineage>
</organism>
<evidence type="ECO:0000259" key="1">
    <source>
        <dbReference type="Pfam" id="PF02627"/>
    </source>
</evidence>
<dbReference type="Proteomes" id="UP000322822">
    <property type="component" value="Chromosome 1"/>
</dbReference>
<protein>
    <submittedName>
        <fullName evidence="2">Carboxymuconolactone decarboxylase family protein</fullName>
    </submittedName>
</protein>
<dbReference type="InterPro" id="IPR029032">
    <property type="entry name" value="AhpD-like"/>
</dbReference>
<dbReference type="InterPro" id="IPR004675">
    <property type="entry name" value="AhpD_core"/>
</dbReference>
<dbReference type="EMBL" id="CP044065">
    <property type="protein sequence ID" value="QET01586.1"/>
    <property type="molecule type" value="Genomic_DNA"/>
</dbReference>
<feature type="domain" description="Carboxymuconolactone decarboxylase-like" evidence="1">
    <location>
        <begin position="29"/>
        <end position="93"/>
    </location>
</feature>
<dbReference type="InterPro" id="IPR003779">
    <property type="entry name" value="CMD-like"/>
</dbReference>
<dbReference type="GO" id="GO:0051920">
    <property type="term" value="F:peroxiredoxin activity"/>
    <property type="evidence" value="ECO:0007669"/>
    <property type="project" value="InterPro"/>
</dbReference>